<keyword evidence="3" id="KW-0378">Hydrolase</keyword>
<accession>A0A6J5ZAL7</accession>
<dbReference type="PANTHER" id="PTHR11070:SF69">
    <property type="entry name" value="ATP-DEPENDENT DNA HELICASE UVRD2"/>
    <property type="match status" value="1"/>
</dbReference>
<dbReference type="PROSITE" id="PS51198">
    <property type="entry name" value="UVRD_HELICASE_ATP_BIND"/>
    <property type="match status" value="1"/>
</dbReference>
<dbReference type="EMBL" id="CAEZYC010000093">
    <property type="protein sequence ID" value="CAB4717432.1"/>
    <property type="molecule type" value="Genomic_DNA"/>
</dbReference>
<keyword evidence="6" id="KW-0413">Isomerase</keyword>
<name>A0A6J5ZAL7_9ZZZZ</name>
<dbReference type="Pfam" id="PF13361">
    <property type="entry name" value="UvrD_C"/>
    <property type="match status" value="2"/>
</dbReference>
<evidence type="ECO:0000313" key="17">
    <source>
        <dbReference type="EMBL" id="CAB4848016.1"/>
    </source>
</evidence>
<protein>
    <recommendedName>
        <fullName evidence="8">DNA 3'-5' helicase</fullName>
        <ecNumber evidence="8">5.6.2.4</ecNumber>
    </recommendedName>
</protein>
<comment type="catalytic activity">
    <reaction evidence="7">
        <text>Couples ATP hydrolysis with the unwinding of duplex DNA by translocating in the 3'-5' direction.</text>
        <dbReference type="EC" id="5.6.2.4"/>
    </reaction>
</comment>
<evidence type="ECO:0000313" key="16">
    <source>
        <dbReference type="EMBL" id="CAB4796314.1"/>
    </source>
</evidence>
<dbReference type="GO" id="GO:0005524">
    <property type="term" value="F:ATP binding"/>
    <property type="evidence" value="ECO:0007669"/>
    <property type="project" value="UniProtKB-KW"/>
</dbReference>
<evidence type="ECO:0000313" key="15">
    <source>
        <dbReference type="EMBL" id="CAB4757577.1"/>
    </source>
</evidence>
<dbReference type="GO" id="GO:0033202">
    <property type="term" value="C:DNA helicase complex"/>
    <property type="evidence" value="ECO:0007669"/>
    <property type="project" value="TreeGrafter"/>
</dbReference>
<dbReference type="GO" id="GO:0000725">
    <property type="term" value="P:recombinational repair"/>
    <property type="evidence" value="ECO:0007669"/>
    <property type="project" value="TreeGrafter"/>
</dbReference>
<dbReference type="GO" id="GO:0016787">
    <property type="term" value="F:hydrolase activity"/>
    <property type="evidence" value="ECO:0007669"/>
    <property type="project" value="UniProtKB-KW"/>
</dbReference>
<evidence type="ECO:0000313" key="13">
    <source>
        <dbReference type="EMBL" id="CAB4339695.1"/>
    </source>
</evidence>
<gene>
    <name evidence="14" type="ORF">UFOPK2648_01229</name>
    <name evidence="15" type="ORF">UFOPK2824_01033</name>
    <name evidence="16" type="ORF">UFOPK3037_00311</name>
    <name evidence="17" type="ORF">UFOPK3278_00715</name>
    <name evidence="13" type="ORF">UFOPK3406_00887</name>
    <name evidence="12" type="ORF">UFOPK3925_00059</name>
    <name evidence="18" type="ORF">UFOPK4097_01217</name>
    <name evidence="19" type="ORF">UFOPK4301_00653</name>
</gene>
<evidence type="ECO:0000256" key="7">
    <source>
        <dbReference type="ARBA" id="ARBA00034617"/>
    </source>
</evidence>
<dbReference type="GO" id="GO:0005829">
    <property type="term" value="C:cytosol"/>
    <property type="evidence" value="ECO:0007669"/>
    <property type="project" value="TreeGrafter"/>
</dbReference>
<dbReference type="EMBL" id="CAFBIX010000023">
    <property type="protein sequence ID" value="CAB4848016.1"/>
    <property type="molecule type" value="Genomic_DNA"/>
</dbReference>
<evidence type="ECO:0000313" key="14">
    <source>
        <dbReference type="EMBL" id="CAB4717432.1"/>
    </source>
</evidence>
<dbReference type="InterPro" id="IPR027417">
    <property type="entry name" value="P-loop_NTPase"/>
</dbReference>
<dbReference type="EMBL" id="CAFBQG010000064">
    <property type="protein sequence ID" value="CAB5048402.1"/>
    <property type="molecule type" value="Genomic_DNA"/>
</dbReference>
<evidence type="ECO:0000313" key="19">
    <source>
        <dbReference type="EMBL" id="CAB5048402.1"/>
    </source>
</evidence>
<evidence type="ECO:0000256" key="2">
    <source>
        <dbReference type="ARBA" id="ARBA00022741"/>
    </source>
</evidence>
<dbReference type="EMBL" id="CAFAAO010000003">
    <property type="protein sequence ID" value="CAB4796314.1"/>
    <property type="molecule type" value="Genomic_DNA"/>
</dbReference>
<dbReference type="GO" id="GO:0003677">
    <property type="term" value="F:DNA binding"/>
    <property type="evidence" value="ECO:0007669"/>
    <property type="project" value="InterPro"/>
</dbReference>
<organism evidence="13">
    <name type="scientific">freshwater metagenome</name>
    <dbReference type="NCBI Taxonomy" id="449393"/>
    <lineage>
        <taxon>unclassified sequences</taxon>
        <taxon>metagenomes</taxon>
        <taxon>ecological metagenomes</taxon>
    </lineage>
</organism>
<comment type="similarity">
    <text evidence="1">Belongs to the helicase family. UvrD subfamily.</text>
</comment>
<dbReference type="AlphaFoldDB" id="A0A6J5ZAL7"/>
<proteinExistence type="inferred from homology"/>
<dbReference type="SUPFAM" id="SSF52540">
    <property type="entry name" value="P-loop containing nucleoside triphosphate hydrolases"/>
    <property type="match status" value="1"/>
</dbReference>
<dbReference type="EC" id="5.6.2.4" evidence="8"/>
<dbReference type="EMBL" id="CAESAD010000001">
    <property type="protein sequence ID" value="CAB4329821.1"/>
    <property type="molecule type" value="Genomic_DNA"/>
</dbReference>
<evidence type="ECO:0000259" key="10">
    <source>
        <dbReference type="PROSITE" id="PS51198"/>
    </source>
</evidence>
<dbReference type="Gene3D" id="1.10.10.160">
    <property type="match status" value="1"/>
</dbReference>
<evidence type="ECO:0000256" key="3">
    <source>
        <dbReference type="ARBA" id="ARBA00022801"/>
    </source>
</evidence>
<evidence type="ECO:0000256" key="4">
    <source>
        <dbReference type="ARBA" id="ARBA00022806"/>
    </source>
</evidence>
<evidence type="ECO:0000313" key="18">
    <source>
        <dbReference type="EMBL" id="CAB5025774.1"/>
    </source>
</evidence>
<evidence type="ECO:0000256" key="9">
    <source>
        <dbReference type="ARBA" id="ARBA00048988"/>
    </source>
</evidence>
<dbReference type="InterPro" id="IPR014017">
    <property type="entry name" value="DNA_helicase_UvrD-like_C"/>
</dbReference>
<sequence length="562" mass="62117">MPEILDALDEQQRAAAECVSGPVAIFAGAGTGKTRTITHRIAHAVTNGVHDPSQTLAVTFTTRAAGELRSRLGQLGVGGVQVRTFHSAALRQLRFFYPQFFNSGLPDLMPSKFRFVADAATLCRVANDKDSIRDLAAEIEWAKVNILSPEAYREKAVEVRRDLSGDLTIEKVSKVFEAYLTRMDEAHAMDFEDVLLLTTAMLENFPEMANAVRKQYRHFTVDEFQDVSPVQFELLCQWLGDRDDVCVVGDPAQTIYSFSGATSKYLINFASHFARTQDFQLTHSYRSTEPIVSVANQVLAKDATSPVRLSSKRGKGPKVTLTSYTSDEEEAKKIGSQISELIASGISPREIAVLYRINSQSEIFEAELSALGIPVSLRGAERFFERVEVKNALLNLRAGLHVTGDRPLLDTVRDILSSVGWRSQAPDSGRSARETWESLNTIVDLAAELQAKDPAAQLPDFVKALDLRSELEFAPSANAVTLASIHAAKGLEWEAVFVAGVSEGLLPISHATTATEFNEERRLLYVAMTRAKTHLHLSWAKSRHTDGKGYREQSTLLRDLNF</sequence>
<evidence type="ECO:0000256" key="5">
    <source>
        <dbReference type="ARBA" id="ARBA00022840"/>
    </source>
</evidence>
<feature type="domain" description="UvrD-like helicase C-terminal" evidence="11">
    <location>
        <begin position="289"/>
        <end position="533"/>
    </location>
</feature>
<feature type="domain" description="UvrD-like helicase ATP-binding" evidence="10">
    <location>
        <begin position="6"/>
        <end position="288"/>
    </location>
</feature>
<dbReference type="GO" id="GO:0043138">
    <property type="term" value="F:3'-5' DNA helicase activity"/>
    <property type="evidence" value="ECO:0007669"/>
    <property type="project" value="UniProtKB-EC"/>
</dbReference>
<dbReference type="Gene3D" id="1.10.486.10">
    <property type="entry name" value="PCRA, domain 4"/>
    <property type="match status" value="2"/>
</dbReference>
<dbReference type="EMBL" id="CAEZZD010000185">
    <property type="protein sequence ID" value="CAB4757577.1"/>
    <property type="molecule type" value="Genomic_DNA"/>
</dbReference>
<evidence type="ECO:0000259" key="11">
    <source>
        <dbReference type="PROSITE" id="PS51217"/>
    </source>
</evidence>
<dbReference type="Pfam" id="PF00580">
    <property type="entry name" value="UvrD-helicase"/>
    <property type="match status" value="1"/>
</dbReference>
<evidence type="ECO:0000256" key="6">
    <source>
        <dbReference type="ARBA" id="ARBA00023235"/>
    </source>
</evidence>
<dbReference type="PANTHER" id="PTHR11070">
    <property type="entry name" value="UVRD / RECB / PCRA DNA HELICASE FAMILY MEMBER"/>
    <property type="match status" value="1"/>
</dbReference>
<dbReference type="EMBL" id="CAFBPK010000022">
    <property type="protein sequence ID" value="CAB5025774.1"/>
    <property type="molecule type" value="Genomic_DNA"/>
</dbReference>
<keyword evidence="2" id="KW-0547">Nucleotide-binding</keyword>
<dbReference type="PROSITE" id="PS51217">
    <property type="entry name" value="UVRD_HELICASE_CTER"/>
    <property type="match status" value="1"/>
</dbReference>
<keyword evidence="4" id="KW-0347">Helicase</keyword>
<keyword evidence="5" id="KW-0067">ATP-binding</keyword>
<dbReference type="Gene3D" id="3.40.50.300">
    <property type="entry name" value="P-loop containing nucleotide triphosphate hydrolases"/>
    <property type="match status" value="3"/>
</dbReference>
<dbReference type="InterPro" id="IPR000212">
    <property type="entry name" value="DNA_helicase_UvrD/REP"/>
</dbReference>
<comment type="catalytic activity">
    <reaction evidence="9">
        <text>ATP + H2O = ADP + phosphate + H(+)</text>
        <dbReference type="Rhea" id="RHEA:13065"/>
        <dbReference type="ChEBI" id="CHEBI:15377"/>
        <dbReference type="ChEBI" id="CHEBI:15378"/>
        <dbReference type="ChEBI" id="CHEBI:30616"/>
        <dbReference type="ChEBI" id="CHEBI:43474"/>
        <dbReference type="ChEBI" id="CHEBI:456216"/>
        <dbReference type="EC" id="5.6.2.4"/>
    </reaction>
</comment>
<dbReference type="EMBL" id="CAESAI010000019">
    <property type="protein sequence ID" value="CAB4339695.1"/>
    <property type="molecule type" value="Genomic_DNA"/>
</dbReference>
<dbReference type="InterPro" id="IPR013986">
    <property type="entry name" value="DExx_box_DNA_helicase_dom_sf"/>
</dbReference>
<reference evidence="13" key="1">
    <citation type="submission" date="2020-05" db="EMBL/GenBank/DDBJ databases">
        <authorList>
            <person name="Chiriac C."/>
            <person name="Salcher M."/>
            <person name="Ghai R."/>
            <person name="Kavagutti S V."/>
        </authorList>
    </citation>
    <scope>NUCLEOTIDE SEQUENCE</scope>
</reference>
<dbReference type="CDD" id="cd17932">
    <property type="entry name" value="DEXQc_UvrD"/>
    <property type="match status" value="1"/>
</dbReference>
<dbReference type="CDD" id="cd18807">
    <property type="entry name" value="SF1_C_UvrD"/>
    <property type="match status" value="1"/>
</dbReference>
<dbReference type="InterPro" id="IPR014016">
    <property type="entry name" value="UvrD-like_ATP-bd"/>
</dbReference>
<evidence type="ECO:0000256" key="1">
    <source>
        <dbReference type="ARBA" id="ARBA00009922"/>
    </source>
</evidence>
<evidence type="ECO:0000313" key="12">
    <source>
        <dbReference type="EMBL" id="CAB4329821.1"/>
    </source>
</evidence>
<evidence type="ECO:0000256" key="8">
    <source>
        <dbReference type="ARBA" id="ARBA00034808"/>
    </source>
</evidence>